<protein>
    <recommendedName>
        <fullName evidence="4">NmrA-like domain-containing protein</fullName>
    </recommendedName>
</protein>
<dbReference type="Proteomes" id="UP001194746">
    <property type="component" value="Unassembled WGS sequence"/>
</dbReference>
<evidence type="ECO:0000313" key="6">
    <source>
        <dbReference type="Proteomes" id="UP001194746"/>
    </source>
</evidence>
<accession>A0AAD4GWK1</accession>
<evidence type="ECO:0000256" key="1">
    <source>
        <dbReference type="ARBA" id="ARBA00005725"/>
    </source>
</evidence>
<organism evidence="5 6">
    <name type="scientific">Aspergillus nanangensis</name>
    <dbReference type="NCBI Taxonomy" id="2582783"/>
    <lineage>
        <taxon>Eukaryota</taxon>
        <taxon>Fungi</taxon>
        <taxon>Dikarya</taxon>
        <taxon>Ascomycota</taxon>
        <taxon>Pezizomycotina</taxon>
        <taxon>Eurotiomycetes</taxon>
        <taxon>Eurotiomycetidae</taxon>
        <taxon>Eurotiales</taxon>
        <taxon>Aspergillaceae</taxon>
        <taxon>Aspergillus</taxon>
        <taxon>Aspergillus subgen. Circumdati</taxon>
    </lineage>
</organism>
<dbReference type="PANTHER" id="PTHR47706">
    <property type="entry name" value="NMRA-LIKE FAMILY PROTEIN"/>
    <property type="match status" value="1"/>
</dbReference>
<dbReference type="Gene3D" id="3.90.25.10">
    <property type="entry name" value="UDP-galactose 4-epimerase, domain 1"/>
    <property type="match status" value="1"/>
</dbReference>
<feature type="domain" description="NmrA-like" evidence="4">
    <location>
        <begin position="3"/>
        <end position="242"/>
    </location>
</feature>
<sequence length="313" mass="34492">MGVIAVAGGTGGLGRAIVDSILARGNHEVLVLSRKIDVAKEQEVGARFIAADYSNVASLVSMLEENKIDTVISTIDMQQSLEPDLNLTQAAERSSVTKRLIPSMWGTKYDERIESMFSAGKGKMTLLRAVAKTNLEYTAIYIGYFLDYYVAPHVKSYMNGRPLFLDIPNNASATPGSGNTPVGLSYSIDVGNFVAALIDETNWEKENFIIPDKVTWNEFVKIAEEAKGVKFSVQHDSIEDLKAGKMSELPGYEKVFYPTLPKEKFGSVLSIYGILFESGALDLKPAHSLNERYPDIKVHTVKELVTKAWEGKK</sequence>
<evidence type="ECO:0000259" key="4">
    <source>
        <dbReference type="Pfam" id="PF05368"/>
    </source>
</evidence>
<keyword evidence="2" id="KW-0521">NADP</keyword>
<keyword evidence="3" id="KW-0560">Oxidoreductase</keyword>
<proteinExistence type="inferred from homology"/>
<dbReference type="Gene3D" id="3.40.50.720">
    <property type="entry name" value="NAD(P)-binding Rossmann-like Domain"/>
    <property type="match status" value="1"/>
</dbReference>
<dbReference type="GO" id="GO:0016491">
    <property type="term" value="F:oxidoreductase activity"/>
    <property type="evidence" value="ECO:0007669"/>
    <property type="project" value="UniProtKB-KW"/>
</dbReference>
<dbReference type="AlphaFoldDB" id="A0AAD4GWK1"/>
<evidence type="ECO:0000256" key="2">
    <source>
        <dbReference type="ARBA" id="ARBA00022857"/>
    </source>
</evidence>
<dbReference type="PANTHER" id="PTHR47706:SF4">
    <property type="entry name" value="NMRA-LIKE DOMAIN-CONTAINING PROTEIN"/>
    <property type="match status" value="1"/>
</dbReference>
<keyword evidence="6" id="KW-1185">Reference proteome</keyword>
<dbReference type="Pfam" id="PF05368">
    <property type="entry name" value="NmrA"/>
    <property type="match status" value="1"/>
</dbReference>
<reference evidence="5" key="2">
    <citation type="submission" date="2020-02" db="EMBL/GenBank/DDBJ databases">
        <authorList>
            <person name="Gilchrist C.L.M."/>
            <person name="Chooi Y.-H."/>
        </authorList>
    </citation>
    <scope>NUCLEOTIDE SEQUENCE</scope>
    <source>
        <strain evidence="5">MST-FP2251</strain>
    </source>
</reference>
<dbReference type="EMBL" id="VCAU01000025">
    <property type="protein sequence ID" value="KAF9890593.1"/>
    <property type="molecule type" value="Genomic_DNA"/>
</dbReference>
<comment type="caution">
    <text evidence="5">The sequence shown here is derived from an EMBL/GenBank/DDBJ whole genome shotgun (WGS) entry which is preliminary data.</text>
</comment>
<comment type="similarity">
    <text evidence="1">Belongs to the NmrA-type oxidoreductase family. Isoflavone reductase subfamily.</text>
</comment>
<evidence type="ECO:0000313" key="5">
    <source>
        <dbReference type="EMBL" id="KAF9890593.1"/>
    </source>
</evidence>
<gene>
    <name evidence="5" type="ORF">FE257_005724</name>
</gene>
<name>A0AAD4GWK1_ASPNN</name>
<dbReference type="InterPro" id="IPR008030">
    <property type="entry name" value="NmrA-like"/>
</dbReference>
<dbReference type="SUPFAM" id="SSF51735">
    <property type="entry name" value="NAD(P)-binding Rossmann-fold domains"/>
    <property type="match status" value="1"/>
</dbReference>
<dbReference type="InterPro" id="IPR051609">
    <property type="entry name" value="NmrA/Isoflavone_reductase-like"/>
</dbReference>
<dbReference type="InterPro" id="IPR036291">
    <property type="entry name" value="NAD(P)-bd_dom_sf"/>
</dbReference>
<reference evidence="5" key="1">
    <citation type="journal article" date="2019" name="Beilstein J. Org. Chem.">
        <title>Nanangenines: drimane sesquiterpenoids as the dominant metabolite cohort of a novel Australian fungus, Aspergillus nanangensis.</title>
        <authorList>
            <person name="Lacey H.J."/>
            <person name="Gilchrist C.L.M."/>
            <person name="Crombie A."/>
            <person name="Kalaitzis J.A."/>
            <person name="Vuong D."/>
            <person name="Rutledge P.J."/>
            <person name="Turner P."/>
            <person name="Pitt J.I."/>
            <person name="Lacey E."/>
            <person name="Chooi Y.H."/>
            <person name="Piggott A.M."/>
        </authorList>
    </citation>
    <scope>NUCLEOTIDE SEQUENCE</scope>
    <source>
        <strain evidence="5">MST-FP2251</strain>
    </source>
</reference>
<evidence type="ECO:0000256" key="3">
    <source>
        <dbReference type="ARBA" id="ARBA00023002"/>
    </source>
</evidence>